<gene>
    <name evidence="3" type="ORF">FHS90_004197</name>
</gene>
<evidence type="ECO:0000313" key="3">
    <source>
        <dbReference type="EMBL" id="MBA9079461.1"/>
    </source>
</evidence>
<dbReference type="PANTHER" id="PTHR44520">
    <property type="entry name" value="RESPONSE REGULATOR RCP1-RELATED"/>
    <property type="match status" value="1"/>
</dbReference>
<dbReference type="PROSITE" id="PS50110">
    <property type="entry name" value="RESPONSE_REGULATORY"/>
    <property type="match status" value="1"/>
</dbReference>
<accession>A0A839H0L8</accession>
<dbReference type="InterPro" id="IPR001789">
    <property type="entry name" value="Sig_transdc_resp-reg_receiver"/>
</dbReference>
<evidence type="ECO:0000313" key="4">
    <source>
        <dbReference type="Proteomes" id="UP000563094"/>
    </source>
</evidence>
<feature type="modified residue" description="4-aspartylphosphate" evidence="1">
    <location>
        <position position="66"/>
    </location>
</feature>
<dbReference type="RefSeq" id="WP_066833225.1">
    <property type="nucleotide sequence ID" value="NZ_JACJIQ010000022.1"/>
</dbReference>
<evidence type="ECO:0000256" key="1">
    <source>
        <dbReference type="PROSITE-ProRule" id="PRU00169"/>
    </source>
</evidence>
<name>A0A839H0L8_9BACT</name>
<dbReference type="GO" id="GO:0000160">
    <property type="term" value="P:phosphorelay signal transduction system"/>
    <property type="evidence" value="ECO:0007669"/>
    <property type="project" value="InterPro"/>
</dbReference>
<organism evidence="3 4">
    <name type="scientific">Rufibacter quisquiliarum</name>
    <dbReference type="NCBI Taxonomy" id="1549639"/>
    <lineage>
        <taxon>Bacteria</taxon>
        <taxon>Pseudomonadati</taxon>
        <taxon>Bacteroidota</taxon>
        <taxon>Cytophagia</taxon>
        <taxon>Cytophagales</taxon>
        <taxon>Hymenobacteraceae</taxon>
        <taxon>Rufibacter</taxon>
    </lineage>
</organism>
<dbReference type="SUPFAM" id="SSF52172">
    <property type="entry name" value="CheY-like"/>
    <property type="match status" value="1"/>
</dbReference>
<reference evidence="3 4" key="1">
    <citation type="submission" date="2020-08" db="EMBL/GenBank/DDBJ databases">
        <title>Genomic Encyclopedia of Type Strains, Phase IV (KMG-IV): sequencing the most valuable type-strain genomes for metagenomic binning, comparative biology and taxonomic classification.</title>
        <authorList>
            <person name="Goeker M."/>
        </authorList>
    </citation>
    <scope>NUCLEOTIDE SEQUENCE [LARGE SCALE GENOMIC DNA]</scope>
    <source>
        <strain evidence="3 4">DSM 29854</strain>
    </source>
</reference>
<dbReference type="CDD" id="cd17557">
    <property type="entry name" value="REC_Rcp-like"/>
    <property type="match status" value="1"/>
</dbReference>
<dbReference type="InterPro" id="IPR052893">
    <property type="entry name" value="TCS_response_regulator"/>
</dbReference>
<dbReference type="EMBL" id="JACJIQ010000022">
    <property type="protein sequence ID" value="MBA9079461.1"/>
    <property type="molecule type" value="Genomic_DNA"/>
</dbReference>
<feature type="domain" description="Response regulatory" evidence="2">
    <location>
        <begin position="7"/>
        <end position="133"/>
    </location>
</feature>
<dbReference type="SMART" id="SM00448">
    <property type="entry name" value="REC"/>
    <property type="match status" value="1"/>
</dbReference>
<dbReference type="InterPro" id="IPR011006">
    <property type="entry name" value="CheY-like_superfamily"/>
</dbReference>
<sequence>MKNKQTHILLVEDNPLDVANILRAFKAQGIENPVHVAGTGKDALSMLLGTGNTNALVPTPKIILLDLNLPGMGGLDFLKALRQEESLKACSVFVMTASDTTKDVVEAYDLNVAGYLVKPIQYESLLEMISVLNSFWDLIELPN</sequence>
<evidence type="ECO:0000259" key="2">
    <source>
        <dbReference type="PROSITE" id="PS50110"/>
    </source>
</evidence>
<dbReference type="AlphaFoldDB" id="A0A839H0L8"/>
<dbReference type="Gene3D" id="3.40.50.2300">
    <property type="match status" value="1"/>
</dbReference>
<proteinExistence type="predicted"/>
<protein>
    <submittedName>
        <fullName evidence="3">CheY-like chemotaxis protein</fullName>
    </submittedName>
</protein>
<dbReference type="PANTHER" id="PTHR44520:SF2">
    <property type="entry name" value="RESPONSE REGULATOR RCP1"/>
    <property type="match status" value="1"/>
</dbReference>
<comment type="caution">
    <text evidence="3">The sequence shown here is derived from an EMBL/GenBank/DDBJ whole genome shotgun (WGS) entry which is preliminary data.</text>
</comment>
<dbReference type="Pfam" id="PF00072">
    <property type="entry name" value="Response_reg"/>
    <property type="match status" value="1"/>
</dbReference>
<keyword evidence="1" id="KW-0597">Phosphoprotein</keyword>
<keyword evidence="4" id="KW-1185">Reference proteome</keyword>
<dbReference type="Proteomes" id="UP000563094">
    <property type="component" value="Unassembled WGS sequence"/>
</dbReference>